<evidence type="ECO:0000259" key="8">
    <source>
        <dbReference type="PROSITE" id="PS51192"/>
    </source>
</evidence>
<dbReference type="GO" id="GO:0005524">
    <property type="term" value="F:ATP binding"/>
    <property type="evidence" value="ECO:0007669"/>
    <property type="project" value="UniProtKB-KW"/>
</dbReference>
<proteinExistence type="inferred from homology"/>
<reference evidence="11" key="1">
    <citation type="submission" date="2019-03" db="EMBL/GenBank/DDBJ databases">
        <title>Lake Tanganyika Metagenome-Assembled Genomes (MAGs).</title>
        <authorList>
            <person name="Tran P."/>
        </authorList>
    </citation>
    <scope>NUCLEOTIDE SEQUENCE</scope>
    <source>
        <strain evidence="11">M_DeepCast_50m_m2_156</strain>
    </source>
</reference>
<feature type="domain" description="DEAD-box RNA helicase Q" evidence="10">
    <location>
        <begin position="94"/>
        <end position="122"/>
    </location>
</feature>
<dbReference type="PANTHER" id="PTHR47959:SF1">
    <property type="entry name" value="ATP-DEPENDENT RNA HELICASE DBPA"/>
    <property type="match status" value="1"/>
</dbReference>
<dbReference type="Gene3D" id="3.40.50.300">
    <property type="entry name" value="P-loop containing nucleotide triphosphate hydrolases"/>
    <property type="match status" value="2"/>
</dbReference>
<evidence type="ECO:0000256" key="5">
    <source>
        <dbReference type="PROSITE-ProRule" id="PRU00552"/>
    </source>
</evidence>
<dbReference type="PROSITE" id="PS00039">
    <property type="entry name" value="DEAD_ATP_HELICASE"/>
    <property type="match status" value="1"/>
</dbReference>
<evidence type="ECO:0000313" key="11">
    <source>
        <dbReference type="EMBL" id="MBM3281905.1"/>
    </source>
</evidence>
<dbReference type="GO" id="GO:0005829">
    <property type="term" value="C:cytosol"/>
    <property type="evidence" value="ECO:0007669"/>
    <property type="project" value="TreeGrafter"/>
</dbReference>
<feature type="compositionally biased region" description="Basic and acidic residues" evidence="7">
    <location>
        <begin position="32"/>
        <end position="44"/>
    </location>
</feature>
<evidence type="ECO:0000256" key="1">
    <source>
        <dbReference type="ARBA" id="ARBA00022741"/>
    </source>
</evidence>
<dbReference type="Pfam" id="PF00270">
    <property type="entry name" value="DEAD"/>
    <property type="match status" value="1"/>
</dbReference>
<dbReference type="InterPro" id="IPR044742">
    <property type="entry name" value="DEAD/DEAH_RhlB"/>
</dbReference>
<dbReference type="AlphaFoldDB" id="A0A8T4C9S2"/>
<dbReference type="Proteomes" id="UP000774699">
    <property type="component" value="Unassembled WGS sequence"/>
</dbReference>
<dbReference type="CDD" id="cd18787">
    <property type="entry name" value="SF2_C_DEAD"/>
    <property type="match status" value="1"/>
</dbReference>
<dbReference type="InterPro" id="IPR027417">
    <property type="entry name" value="P-loop_NTPase"/>
</dbReference>
<feature type="compositionally biased region" description="Polar residues" evidence="7">
    <location>
        <begin position="62"/>
        <end position="73"/>
    </location>
</feature>
<evidence type="ECO:0000259" key="10">
    <source>
        <dbReference type="PROSITE" id="PS51195"/>
    </source>
</evidence>
<dbReference type="GO" id="GO:0003676">
    <property type="term" value="F:nucleic acid binding"/>
    <property type="evidence" value="ECO:0007669"/>
    <property type="project" value="InterPro"/>
</dbReference>
<dbReference type="CDD" id="cd00268">
    <property type="entry name" value="DEADc"/>
    <property type="match status" value="1"/>
</dbReference>
<dbReference type="PANTHER" id="PTHR47959">
    <property type="entry name" value="ATP-DEPENDENT RNA HELICASE RHLE-RELATED"/>
    <property type="match status" value="1"/>
</dbReference>
<keyword evidence="4 6" id="KW-0067">ATP-binding</keyword>
<dbReference type="PROSITE" id="PS51192">
    <property type="entry name" value="HELICASE_ATP_BIND_1"/>
    <property type="match status" value="1"/>
</dbReference>
<dbReference type="EMBL" id="VGJJ01000004">
    <property type="protein sequence ID" value="MBM3281905.1"/>
    <property type="molecule type" value="Genomic_DNA"/>
</dbReference>
<gene>
    <name evidence="11" type="ORF">FJY86_01005</name>
</gene>
<evidence type="ECO:0000256" key="7">
    <source>
        <dbReference type="SAM" id="MobiDB-lite"/>
    </source>
</evidence>
<dbReference type="SMART" id="SM00490">
    <property type="entry name" value="HELICc"/>
    <property type="match status" value="1"/>
</dbReference>
<evidence type="ECO:0000256" key="3">
    <source>
        <dbReference type="ARBA" id="ARBA00022806"/>
    </source>
</evidence>
<dbReference type="InterPro" id="IPR014001">
    <property type="entry name" value="Helicase_ATP-bd"/>
</dbReference>
<keyword evidence="2 6" id="KW-0378">Hydrolase</keyword>
<keyword evidence="1 6" id="KW-0547">Nucleotide-binding</keyword>
<organism evidence="11 12">
    <name type="scientific">Candidatus Iainarchaeum sp</name>
    <dbReference type="NCBI Taxonomy" id="3101447"/>
    <lineage>
        <taxon>Archaea</taxon>
        <taxon>Candidatus Iainarchaeota</taxon>
        <taxon>Candidatus Iainarchaeia</taxon>
        <taxon>Candidatus Iainarchaeales</taxon>
        <taxon>Candidatus Iainarchaeaceae</taxon>
        <taxon>Candidatus Iainarchaeum</taxon>
    </lineage>
</organism>
<comment type="caution">
    <text evidence="11">The sequence shown here is derived from an EMBL/GenBank/DDBJ whole genome shotgun (WGS) entry which is preliminary data.</text>
</comment>
<evidence type="ECO:0000256" key="6">
    <source>
        <dbReference type="RuleBase" id="RU000492"/>
    </source>
</evidence>
<accession>A0A8T4C9S2</accession>
<evidence type="ECO:0000256" key="4">
    <source>
        <dbReference type="ARBA" id="ARBA00022840"/>
    </source>
</evidence>
<evidence type="ECO:0000259" key="9">
    <source>
        <dbReference type="PROSITE" id="PS51194"/>
    </source>
</evidence>
<evidence type="ECO:0000256" key="2">
    <source>
        <dbReference type="ARBA" id="ARBA00022801"/>
    </source>
</evidence>
<dbReference type="GO" id="GO:0140097">
    <property type="term" value="F:catalytic activity, acting on DNA"/>
    <property type="evidence" value="ECO:0007669"/>
    <property type="project" value="UniProtKB-ARBA"/>
</dbReference>
<protein>
    <submittedName>
        <fullName evidence="11">DEAD/DEAH box helicase</fullName>
    </submittedName>
</protein>
<dbReference type="GO" id="GO:0016787">
    <property type="term" value="F:hydrolase activity"/>
    <property type="evidence" value="ECO:0007669"/>
    <property type="project" value="UniProtKB-KW"/>
</dbReference>
<feature type="domain" description="Helicase ATP-binding" evidence="8">
    <location>
        <begin position="125"/>
        <end position="295"/>
    </location>
</feature>
<dbReference type="InterPro" id="IPR014014">
    <property type="entry name" value="RNA_helicase_DEAD_Q_motif"/>
</dbReference>
<feature type="compositionally biased region" description="Basic residues" evidence="7">
    <location>
        <begin position="8"/>
        <end position="17"/>
    </location>
</feature>
<dbReference type="InterPro" id="IPR011545">
    <property type="entry name" value="DEAD/DEAH_box_helicase_dom"/>
</dbReference>
<dbReference type="Pfam" id="PF00271">
    <property type="entry name" value="Helicase_C"/>
    <property type="match status" value="1"/>
</dbReference>
<feature type="region of interest" description="Disordered" evidence="7">
    <location>
        <begin position="1"/>
        <end position="89"/>
    </location>
</feature>
<dbReference type="InterPro" id="IPR001650">
    <property type="entry name" value="Helicase_C-like"/>
</dbReference>
<dbReference type="InterPro" id="IPR000629">
    <property type="entry name" value="RNA-helicase_DEAD-box_CS"/>
</dbReference>
<dbReference type="GO" id="GO:0003724">
    <property type="term" value="F:RNA helicase activity"/>
    <property type="evidence" value="ECO:0007669"/>
    <property type="project" value="InterPro"/>
</dbReference>
<sequence>MPTINKPKNAKPAKKTSQKLSSLTKKNTPKTIPRERETILEKKLATRIPSPMATVPAAHTPARNQSLTNTHPASTPARAPDNQPVPHSAHSTAKRFADMHLPSSVMKGLDELGYVQPTPIQEKTIPLILSGKNVLGQAKTGTGKTAAFGIPIFMHVNPALKKPQAIIVVPTRELALQVRDELENIGKYTQTRITALFGGASMNTQAAALHSGAGIIVGTPGRMMDFMRRGTLDLSQVNMAVLDEADKMLDMGFKDDIETIFSQLPHEKQALLFSATMPPEIKSLAKKYLRGYEEINLSEDTLTVEGVTQYYLNVDPRERVHMLLGLIQHFHITRGIIFCSTKRTVDWLSRQLYHYGVRAAAIHGDLSQVQRQRSLSEFDEGKYSLLLATNIAARGIHIENITHVINFDFPEENETYVHRIGRTARKGTKGVAITFVTNMGQIRQLQDLEAVMNAKVHELRVKNV</sequence>
<comment type="similarity">
    <text evidence="6">Belongs to the DEAD box helicase family.</text>
</comment>
<name>A0A8T4C9S2_9ARCH</name>
<feature type="short sequence motif" description="Q motif" evidence="5">
    <location>
        <begin position="94"/>
        <end position="122"/>
    </location>
</feature>
<keyword evidence="3 6" id="KW-0347">Helicase</keyword>
<dbReference type="InterPro" id="IPR050079">
    <property type="entry name" value="DEAD_box_RNA_helicase"/>
</dbReference>
<feature type="domain" description="Helicase C-terminal" evidence="9">
    <location>
        <begin position="306"/>
        <end position="464"/>
    </location>
</feature>
<dbReference type="SMART" id="SM00487">
    <property type="entry name" value="DEXDc"/>
    <property type="match status" value="1"/>
</dbReference>
<evidence type="ECO:0000313" key="12">
    <source>
        <dbReference type="Proteomes" id="UP000774699"/>
    </source>
</evidence>
<dbReference type="PROSITE" id="PS51195">
    <property type="entry name" value="Q_MOTIF"/>
    <property type="match status" value="1"/>
</dbReference>
<dbReference type="PROSITE" id="PS51194">
    <property type="entry name" value="HELICASE_CTER"/>
    <property type="match status" value="1"/>
</dbReference>
<dbReference type="SUPFAM" id="SSF52540">
    <property type="entry name" value="P-loop containing nucleoside triphosphate hydrolases"/>
    <property type="match status" value="1"/>
</dbReference>